<evidence type="ECO:0000313" key="2">
    <source>
        <dbReference type="EMBL" id="EKJ99210.1"/>
    </source>
</evidence>
<accession>K5E0G2</accession>
<evidence type="ECO:0000256" key="1">
    <source>
        <dbReference type="SAM" id="MobiDB-lite"/>
    </source>
</evidence>
<name>K5E0G2_RHOBT</name>
<proteinExistence type="predicted"/>
<dbReference type="GO" id="GO:0000272">
    <property type="term" value="P:polysaccharide catabolic process"/>
    <property type="evidence" value="ECO:0007669"/>
    <property type="project" value="InterPro"/>
</dbReference>
<protein>
    <submittedName>
        <fullName evidence="2">Hemolysin-type calcium-binding region</fullName>
    </submittedName>
</protein>
<dbReference type="InterPro" id="IPR036439">
    <property type="entry name" value="Dockerin_dom_sf"/>
</dbReference>
<organism evidence="2 3">
    <name type="scientific">Rhodopirellula baltica SH28</name>
    <dbReference type="NCBI Taxonomy" id="993517"/>
    <lineage>
        <taxon>Bacteria</taxon>
        <taxon>Pseudomonadati</taxon>
        <taxon>Planctomycetota</taxon>
        <taxon>Planctomycetia</taxon>
        <taxon>Pirellulales</taxon>
        <taxon>Pirellulaceae</taxon>
        <taxon>Rhodopirellula</taxon>
    </lineage>
</organism>
<reference evidence="2 3" key="1">
    <citation type="journal article" date="2013" name="Mar. Genomics">
        <title>Expression of sulfatases in Rhodopirellula baltica and the diversity of sulfatases in the genus Rhodopirellula.</title>
        <authorList>
            <person name="Wegner C.E."/>
            <person name="Richter-Heitmann T."/>
            <person name="Klindworth A."/>
            <person name="Klockow C."/>
            <person name="Richter M."/>
            <person name="Achstetter T."/>
            <person name="Glockner F.O."/>
            <person name="Harder J."/>
        </authorList>
    </citation>
    <scope>NUCLEOTIDE SEQUENCE [LARGE SCALE GENOMIC DNA]</scope>
    <source>
        <strain evidence="2 3">SH28</strain>
    </source>
</reference>
<dbReference type="Pfam" id="PF00404">
    <property type="entry name" value="Dockerin_1"/>
    <property type="match status" value="1"/>
</dbReference>
<gene>
    <name evidence="2" type="ORF">RBSH_05518</name>
</gene>
<comment type="caution">
    <text evidence="2">The sequence shown here is derived from an EMBL/GenBank/DDBJ whole genome shotgun (WGS) entry which is preliminary data.</text>
</comment>
<feature type="region of interest" description="Disordered" evidence="1">
    <location>
        <begin position="4204"/>
        <end position="4229"/>
    </location>
</feature>
<sequence length="4581" mass="474514">MRVESLETRRMLAATLNYPGQDVELQRTGELLRIVESSNNSSVLVELNISMIDDDRLEINAAAFRVDSDVNLAGNDLLVSAESIFVVNGGLLGADEVVLSASKQPDLVGDVLSDAVLRGLIATESQTIEVRNSRIDANQITLSANGITSTGWDELGAQADGIAGELISQLESIPQIGLSSVSPLSGQAKIHHASALIVLEDAVLNSTGIVDVTATAVADSSVNSIAVTGLNASGLPATVSVGFSHSTSSATIDVSGTTQVTAGGLVNIATDATSTAKNVARNEANSRVRSQDAPDVDTAINLSLAFTDETSTIDVSAGSSITSTGGVNINATGDVTNDVKATTAVFNDGTVGLSAAIGVDNAVVRSRVDGKIRSGSAGGDSEITFPGGNVFSGSELLILPNVPASEPIRVGERLTYRSSEPLPGLIDGEDYVVFAANVRSQTGDLLEQTVQVTRAKSIGLQPATETGLQHSLTRLGVLRFDSDNVSTAAGGEGQIQMTLPNGVTNLTYLGPDPGADDNLPPSINGLVQNQRYEAIQQGTIVKLRLPGQTEFASFTMPEGATAEHGFRFDEKVQAFDPATDVDASFNAITLPDGHGLQTGDFLLYATDPSNSSTREMFAFDGDGNELESLGDVTLPDAPIGGLDNHHGYYAVVDARYPNRLRLAGSLTDALASEIVDVTSRLNTEHSFTRNSSGGISVTASLTATNQAEAGVSLTQGEQPWSAVLGGVASGRLENIGSAGLGFFNSLRESIQGNGVSEAIEVTDVDSGSTMDGASTKQGGIDAAGSFVASVFDHDVHAIIGATADLNSQTSLRVDADIVQRTRLGAIGESTRNALNEGTEEDEDGGDGREFAVSGGYGLFNNDARAIVEDSFVDGNGERQHARLDAAGHVAVDAEIVVPFLGATNDGVNAAVTIDQFGLLSFESLLDGTHGLAGLVNVYARTLADGGDDSLSLALGLMINNTTNHVVARIGEGAMVQTSDSFSASGQDVRVTALLDTFNVGAGQMSALNLSLPGFAEAINRGRKREGGSVQDFLKDIADPLGVSGKNAAGGTMLLTLGDHATVAEIADSARVGGSSWGLGNTIDVSAVSDIYDLALVQTGTASSQFGFSAAIAASNIKTDTRASIGEADITSGIVTVSANDTLDRVNILGAFLKGKQIGVGTSIGVNVIDQNVAAFVGRENRDSAALFADTVRQPLILNIGANADGDILSWVISGGLQGIGQSTAKANAKQLGPISLNVPVAVNNVTSDSIAYADSISGDLLGMSVNAASDIEVESVVIGGSFSVQTGGGVNAGKLNLSGAGAVGVNTVVTNVVAVVSSSEADVDLLNLQANDTSSVHVDAGGFAIAASLAPGNRVAASFGVSVAINDVSGSVLAEASNSKLTSVSGDYRVLAASESETTALAIAGAASATPGNGSFGGAGAAAQNSVAKTINAIVSGGELNLNTQRLSVRTTDDSNVIADVGGVGIGVAAGPGASIAGAVGISLAFNEVANELNAELNSVTVTTNGPVLVEAITENASIDAYSIAASAGVAGSAGLAASLAGAGSGAANQVENRVEAKILRADIDSAFTGTVDNTDAITVWASDNTSISSEAIGASLAASLSGTTAASVAVGISISENVVGNQTFASVLDSTLVSASDISIRSHQSSTIEATAIAAALAVAGGNVGVGVSGAGASALNEINNQNVAVVAGSNLSAFGNVNVTATEVSDIDASISAATIAAAGGNIGAAAGFGFAIANNRIGDAATYQDDPLQPRGERSSRVIAVVNQSEIDASGSIDVTSTNNSTVDAIVEASSMAAAAGNIGATVAAAGATSTSTIEVEQTAAILDTVGSGIESDKAVRVRVQRDASATNSVGAATLAIAAGSYAGGVSVAVSDARTRQKNKLQSIVRGSVVNAGSSTRLEIYDTSDATATAQASAVSIAASPAGLAIAGGGATAISETSSIVDVELAESSITGGGLVFETFSNGSAQTRTEAITISAALIGIGASGSTASSIASPTVSATIADSDINVEAITLLIGEYTNAVADAAGLTISTGLAVGVSQASTQTNGRVTLLIDNPDDSIAADSFVAWSIAGGSEAGGSKRSQATAQGSAGGFLIGVDATVTSMQSNRFADLFVSDGSKINATGHFSLFAGTEPLQDASSLSVTNGLVAAGVTSSTVNTNLQSKVRIGENVALSAGTLVFGADARDEGFAHTVAGAVGGISGAVAVPTRKIQSDATIEVGDGSRLNVEGDLTIYATTDSEFDATLLAAAGGLLSGGGGALSSTVSVNSQVDIGDATLAAGNATIIASNEIHKHNDRPLGTVDASTGGLIAGVGSVSTTNLTLRGGVTIAGDLNVDNVGDDNLNIAASNEINAFEQTTLRSGGIAAGGNNTSTIRTLVDDAIVRFTGDASLQATGGVDIYAGGGGEIEIQSNSETFGAATVGAGVATIEISPTNAITFESGSEIIAQRDVNLSAGTDTRFNQDEYNIRSRVDSFAGSLIPIDIMDAVATLTQNNRVTIGSGAAVRSGGELRMHAEQFGDNNVIAQVKAVNWTTGVAGAIDGLLGEGGVEQFGGTADINTTGIVTVNGIAETGIARKRVLEVTEVIRDDPGVDADGNPNPETPELFTVVLDDRSTGDVTFEKRLLPVNSALDLALEQAEEQLYLYSDNSTLRNFYQGEVIRLKAELARQNLVETLTDSNGNSIQQRVVRNALTLAINPVFAQAGRIDVRAGAFQRGNGQLIAPGDASVEIINQTPASLIIEGIEVSQDAGGIFFNGNQVGGGEGGEAEKRIIVDNLFVPEANSVFTWPNITVAGPDPVTNLSGDILVRTRPSGAGSIIINAPVNGRSQQIIAGNNGTVVINMPELGSVYESGGAEHSVLQGFIRNDPVRGNGTFDGTVRIESNGSNPNYTAYLNQTPTTPSLTGASIFVSAQYINVNGLIQSGKPEYSLTITDATATEIAALRQNTRLKGLVDLTTVDSSDLLARYDADRDRIVIDEQRVSGGFVDLTGHITNTRNGEIRVLSDYAKIHIDNQTDIDLEVNRLDVSRRGEGTVIIKDLSGATAADPKVTLYQREGDVIVADINGHQSTLPNGSSVLYQPQNGHRYGWTIAEELLERTTRFTVTRAWLGLDFVVPDEDDVLYTNIEKIGLPKITAAGPFFYTSPNNNSRYDYSSRDFSISTRNYTCCGRSETNWIGTTTYYNRFITVSGTRTLHTHTIEADRPIDIRFEGQTKGEILIESEGDVYIAGALINLSGTTTIRSDASVYQEGIDGIVGGVDIRIDNGGGVGLSDAPLQTNLNEVVPFDLRSDRVAQVDGVEQVPTVTRIYEGTRVLFVGGPPERGEVGAVYQFLSDVDDFDLSTVDYTDTVNWQLVELFPSLGILTTDGNVFLHEIIGDLPIERILANRDGTDIADGDVTLIADGSIVQGRDSRDVYHRGWVDGNSINLTSLRGSVGSLNADSGGENRPLPVDAGFFNEIKNPEHRVTATAAGDVYLEHFTSAIVDSITAGGDVQIDFNGSGTLIDGNLNDIRDDRAIEDVIVSVWDDLQLTEGRGSTAKRNERIDALTSSQTQSYNAYWDFRETQNDSSVYDPDHRVTLSDPEREFYDNDADTIATIENSRTTQYHELHATWGPLGDSRDDDYIHTPTEVELAEIDSTMKVWTEDELRNLRSVEFLNVTDTEFVIEEPNIVGRTITLNANEGIGRYDNGATVDLREVNGAPPFITLEQQALITAAEPGDIVYLQRAPDEVIASISDHLNPNNTLTYVPGPGEAATWADLGYEVGDHIFLETNTRDTTDEGFFFPIASLDGVAMTLDLSGYEYDSLQTDAARPIRIAPVFEGADTSEAPFLRVLRREDIDVIALEQVIALPGRHLYLGSEVDLPIGLVLANNDVQIKSGGSILNANSDAQGSNIIDAGAGNRIVLESAEGSVGTLAKPLVLSMNEERSFTARAEEEVAILERGSGDEFRIGQIFSETSTIELETFKAIVGATGNATENLRAATIELRAHSIGNASNPLEINLIGDGKLTATTFADTHIVEVAGNLGIRQVLSRFGDVFLTADVSIIDAVDVADPYDPNSLDATDAIASLPAADVIGRNVTLTANLGFIGSSGNELDVDSDYTPVADQVGSLTTSSDQNTFINEVAGDLALASVTTDERIAFIAAIGGSIVQSIPDLPSILSGKVWLFARDDIGYVDDPILASVANVEGIATTGSVYLVTSGDLTIGGVVGPPNEGEGEDTGGSMPTRDEGSSGMQAGQLISIESTGVLTVTENVESGGPTSLQGAKGLNLPQGVVVESLGQLEFTSQRPALFGNLSATEVIVRGTVGDDIVIVKPESSSGLVRIAAREGNDQIEVSQWPIKIDAGEGDNTIIGTSLIHEVVAAPVQGGATVRQSVSVKENFSETPLSQFSTEFGQAPIVRISDERFELIDGILRLKVNAHLQHPQDNELEVTVTFTDAIDASRSATHLVTMFTEANQNIWTNAVFTEDVNRSGEASALDALVIINQLNRQEDSSLPLFRRFDSDDPFYDVTGDGKITALDALRVINYLNRQTPVSGEPEAVSRAFFTRTEPEFMADFASSAFWEEDELDAEIDLIAGDLTRPGLF</sequence>
<dbReference type="Proteomes" id="UP000007993">
    <property type="component" value="Unassembled WGS sequence"/>
</dbReference>
<dbReference type="EMBL" id="AMCW01000155">
    <property type="protein sequence ID" value="EKJ99210.1"/>
    <property type="molecule type" value="Genomic_DNA"/>
</dbReference>
<dbReference type="SUPFAM" id="SSF63446">
    <property type="entry name" value="Type I dockerin domain"/>
    <property type="match status" value="1"/>
</dbReference>
<evidence type="ECO:0000313" key="3">
    <source>
        <dbReference type="Proteomes" id="UP000007993"/>
    </source>
</evidence>
<dbReference type="PATRIC" id="fig|993517.3.peg.5977"/>
<dbReference type="GO" id="GO:0004553">
    <property type="term" value="F:hydrolase activity, hydrolyzing O-glycosyl compounds"/>
    <property type="evidence" value="ECO:0007669"/>
    <property type="project" value="InterPro"/>
</dbReference>
<dbReference type="InterPro" id="IPR002105">
    <property type="entry name" value="Dockerin_1_rpt"/>
</dbReference>